<name>R7T6J2_CAPTE</name>
<keyword evidence="4" id="KW-1185">Reference proteome</keyword>
<dbReference type="OrthoDB" id="10029313at2759"/>
<evidence type="ECO:0000313" key="4">
    <source>
        <dbReference type="Proteomes" id="UP000014760"/>
    </source>
</evidence>
<dbReference type="AlphaFoldDB" id="R7T6J2"/>
<dbReference type="HOGENOM" id="CLU_1300738_0_0_1"/>
<reference evidence="4" key="1">
    <citation type="submission" date="2012-12" db="EMBL/GenBank/DDBJ databases">
        <authorList>
            <person name="Hellsten U."/>
            <person name="Grimwood J."/>
            <person name="Chapman J.A."/>
            <person name="Shapiro H."/>
            <person name="Aerts A."/>
            <person name="Otillar R.P."/>
            <person name="Terry A.Y."/>
            <person name="Boore J.L."/>
            <person name="Simakov O."/>
            <person name="Marletaz F."/>
            <person name="Cho S.-J."/>
            <person name="Edsinger-Gonzales E."/>
            <person name="Havlak P."/>
            <person name="Kuo D.-H."/>
            <person name="Larsson T."/>
            <person name="Lv J."/>
            <person name="Arendt D."/>
            <person name="Savage R."/>
            <person name="Osoegawa K."/>
            <person name="de Jong P."/>
            <person name="Lindberg D.R."/>
            <person name="Seaver E.C."/>
            <person name="Weisblat D.A."/>
            <person name="Putnam N.H."/>
            <person name="Grigoriev I.V."/>
            <person name="Rokhsar D.S."/>
        </authorList>
    </citation>
    <scope>NUCLEOTIDE SEQUENCE</scope>
    <source>
        <strain evidence="4">I ESC-2004</strain>
    </source>
</reference>
<protein>
    <submittedName>
        <fullName evidence="2 3">Uncharacterized protein</fullName>
    </submittedName>
</protein>
<dbReference type="Proteomes" id="UP000014760">
    <property type="component" value="Unassembled WGS sequence"/>
</dbReference>
<proteinExistence type="predicted"/>
<reference evidence="2 4" key="2">
    <citation type="journal article" date="2013" name="Nature">
        <title>Insights into bilaterian evolution from three spiralian genomes.</title>
        <authorList>
            <person name="Simakov O."/>
            <person name="Marletaz F."/>
            <person name="Cho S.J."/>
            <person name="Edsinger-Gonzales E."/>
            <person name="Havlak P."/>
            <person name="Hellsten U."/>
            <person name="Kuo D.H."/>
            <person name="Larsson T."/>
            <person name="Lv J."/>
            <person name="Arendt D."/>
            <person name="Savage R."/>
            <person name="Osoegawa K."/>
            <person name="de Jong P."/>
            <person name="Grimwood J."/>
            <person name="Chapman J.A."/>
            <person name="Shapiro H."/>
            <person name="Aerts A."/>
            <person name="Otillar R.P."/>
            <person name="Terry A.Y."/>
            <person name="Boore J.L."/>
            <person name="Grigoriev I.V."/>
            <person name="Lindberg D.R."/>
            <person name="Seaver E.C."/>
            <person name="Weisblat D.A."/>
            <person name="Putnam N.H."/>
            <person name="Rokhsar D.S."/>
        </authorList>
    </citation>
    <scope>NUCLEOTIDE SEQUENCE</scope>
    <source>
        <strain evidence="2 4">I ESC-2004</strain>
    </source>
</reference>
<reference evidence="3" key="3">
    <citation type="submission" date="2015-06" db="UniProtKB">
        <authorList>
            <consortium name="EnsemblMetazoa"/>
        </authorList>
    </citation>
    <scope>IDENTIFICATION</scope>
</reference>
<evidence type="ECO:0000313" key="3">
    <source>
        <dbReference type="EnsemblMetazoa" id="CapteP212262"/>
    </source>
</evidence>
<dbReference type="EMBL" id="AMQN01014999">
    <property type="status" value="NOT_ANNOTATED_CDS"/>
    <property type="molecule type" value="Genomic_DNA"/>
</dbReference>
<accession>R7T6J2</accession>
<evidence type="ECO:0000313" key="2">
    <source>
        <dbReference type="EMBL" id="ELT89189.1"/>
    </source>
</evidence>
<evidence type="ECO:0000256" key="1">
    <source>
        <dbReference type="SAM" id="MobiDB-lite"/>
    </source>
</evidence>
<sequence length="212" mass="24213">MRDSVAKKQVQVQEQKAKRQASGIEPGEIIEKKGTQVTVRMASGGEYKRNISHVKKYLTSVPQDSKGKVKDFIMLKILTTYHPEINKIHNILKKNWTILLSTKTMQTRPSRPNKTISTPDEADTTFKKFQPPSTWCPSDDPQSEVSLFIKNCKQDIGDLSSLQPLRSHNISREERRTLNTLRNRKDIVIKPADKGGAVVVWRKDLYIAEVEE</sequence>
<feature type="region of interest" description="Disordered" evidence="1">
    <location>
        <begin position="1"/>
        <end position="27"/>
    </location>
</feature>
<organism evidence="2">
    <name type="scientific">Capitella teleta</name>
    <name type="common">Polychaete worm</name>
    <dbReference type="NCBI Taxonomy" id="283909"/>
    <lineage>
        <taxon>Eukaryota</taxon>
        <taxon>Metazoa</taxon>
        <taxon>Spiralia</taxon>
        <taxon>Lophotrochozoa</taxon>
        <taxon>Annelida</taxon>
        <taxon>Polychaeta</taxon>
        <taxon>Sedentaria</taxon>
        <taxon>Scolecida</taxon>
        <taxon>Capitellidae</taxon>
        <taxon>Capitella</taxon>
    </lineage>
</organism>
<dbReference type="EMBL" id="KB311491">
    <property type="protein sequence ID" value="ELT89189.1"/>
    <property type="molecule type" value="Genomic_DNA"/>
</dbReference>
<dbReference type="EnsemblMetazoa" id="CapteT212262">
    <property type="protein sequence ID" value="CapteP212262"/>
    <property type="gene ID" value="CapteG212262"/>
</dbReference>
<gene>
    <name evidence="2" type="ORF">CAPTEDRAFT_212262</name>
</gene>